<keyword evidence="4" id="KW-1185">Reference proteome</keyword>
<evidence type="ECO:0000256" key="1">
    <source>
        <dbReference type="SAM" id="Phobius"/>
    </source>
</evidence>
<name>A0ABW5XJB3_9MICO</name>
<comment type="caution">
    <text evidence="3">The sequence shown here is derived from an EMBL/GenBank/DDBJ whole genome shotgun (WGS) entry which is preliminary data.</text>
</comment>
<evidence type="ECO:0000313" key="4">
    <source>
        <dbReference type="Proteomes" id="UP001597391"/>
    </source>
</evidence>
<keyword evidence="1" id="KW-1133">Transmembrane helix</keyword>
<evidence type="ECO:0000313" key="3">
    <source>
        <dbReference type="EMBL" id="MFD2841647.1"/>
    </source>
</evidence>
<dbReference type="SMART" id="SM00563">
    <property type="entry name" value="PlsC"/>
    <property type="match status" value="1"/>
</dbReference>
<feature type="transmembrane region" description="Helical" evidence="1">
    <location>
        <begin position="53"/>
        <end position="81"/>
    </location>
</feature>
<feature type="transmembrane region" description="Helical" evidence="1">
    <location>
        <begin position="12"/>
        <end position="41"/>
    </location>
</feature>
<dbReference type="RefSeq" id="WP_377467872.1">
    <property type="nucleotide sequence ID" value="NZ_JBHUOP010000007.1"/>
</dbReference>
<dbReference type="EMBL" id="JBHUOP010000007">
    <property type="protein sequence ID" value="MFD2841647.1"/>
    <property type="molecule type" value="Genomic_DNA"/>
</dbReference>
<accession>A0ABW5XJB3</accession>
<protein>
    <submittedName>
        <fullName evidence="3">1-acyl-sn-glycerol-3-phosphate acyltransferase</fullName>
    </submittedName>
</protein>
<proteinExistence type="predicted"/>
<dbReference type="InterPro" id="IPR002123">
    <property type="entry name" value="Plipid/glycerol_acylTrfase"/>
</dbReference>
<sequence length="348" mass="39140">MRIPPQFVRRIVLAPAVVLLALILVTTIPIQLLVVMLLALIPRFGRITRIVALLSYYLVLEGLALVILFGLWVASGFGYALQRPFFQRAHYRLVGWILGELFRFARWSLRLTIHHTGADIDRVAPGAPLIIASRHAGPGDSFILVNTLINGVRREPRIVLKDTLQWDPTIDVLMNRLPMVFLTPTPFSDRDTRVHGSEPTKRIAHMAMDMDKDDALVVFPEGGNFSPNRRDSRIRQLKDGGYADLADRAASMRNLLAPRPGGLFAAVDAKPDAGLVFVGHTGLEQFDSLKQLWQALPMNKTLVMNSWYVAPQDIPAGKAERVEWLFDWWERIDAWIEATDINANPTNN</sequence>
<reference evidence="4" key="1">
    <citation type="journal article" date="2019" name="Int. J. Syst. Evol. Microbiol.">
        <title>The Global Catalogue of Microorganisms (GCM) 10K type strain sequencing project: providing services to taxonomists for standard genome sequencing and annotation.</title>
        <authorList>
            <consortium name="The Broad Institute Genomics Platform"/>
            <consortium name="The Broad Institute Genome Sequencing Center for Infectious Disease"/>
            <person name="Wu L."/>
            <person name="Ma J."/>
        </authorList>
    </citation>
    <scope>NUCLEOTIDE SEQUENCE [LARGE SCALE GENOMIC DNA]</scope>
    <source>
        <strain evidence="4">KCTC 33576</strain>
    </source>
</reference>
<keyword evidence="3" id="KW-0808">Transferase</keyword>
<dbReference type="Pfam" id="PF01553">
    <property type="entry name" value="Acyltransferase"/>
    <property type="match status" value="1"/>
</dbReference>
<dbReference type="PANTHER" id="PTHR10983">
    <property type="entry name" value="1-ACYLGLYCEROL-3-PHOSPHATE ACYLTRANSFERASE-RELATED"/>
    <property type="match status" value="1"/>
</dbReference>
<evidence type="ECO:0000259" key="2">
    <source>
        <dbReference type="SMART" id="SM00563"/>
    </source>
</evidence>
<gene>
    <name evidence="3" type="ORF">ACFSYH_13860</name>
</gene>
<feature type="domain" description="Phospholipid/glycerol acyltransferase" evidence="2">
    <location>
        <begin position="129"/>
        <end position="283"/>
    </location>
</feature>
<dbReference type="PANTHER" id="PTHR10983:SF24">
    <property type="entry name" value="1-ACYLGLYCEROL-3-PHOSPHATE O-ACYLTRANSFERASE 3, ISOFORM E-RELATED"/>
    <property type="match status" value="1"/>
</dbReference>
<dbReference type="Proteomes" id="UP001597391">
    <property type="component" value="Unassembled WGS sequence"/>
</dbReference>
<keyword evidence="1" id="KW-0812">Transmembrane</keyword>
<organism evidence="3 4">
    <name type="scientific">Populibacterium corticicola</name>
    <dbReference type="NCBI Taxonomy" id="1812826"/>
    <lineage>
        <taxon>Bacteria</taxon>
        <taxon>Bacillati</taxon>
        <taxon>Actinomycetota</taxon>
        <taxon>Actinomycetes</taxon>
        <taxon>Micrococcales</taxon>
        <taxon>Jonesiaceae</taxon>
        <taxon>Populibacterium</taxon>
    </lineage>
</organism>
<dbReference type="SUPFAM" id="SSF69593">
    <property type="entry name" value="Glycerol-3-phosphate (1)-acyltransferase"/>
    <property type="match status" value="1"/>
</dbReference>
<dbReference type="GO" id="GO:0016746">
    <property type="term" value="F:acyltransferase activity"/>
    <property type="evidence" value="ECO:0007669"/>
    <property type="project" value="UniProtKB-KW"/>
</dbReference>
<keyword evidence="3" id="KW-0012">Acyltransferase</keyword>
<keyword evidence="1" id="KW-0472">Membrane</keyword>